<sequence length="140" mass="15878">MTKIESKTVEIKRDKEFVYNFLSNFSNFNSVSHEKLENLKVTDDKCSFTVKGMGDFGLKIIARNPHDSITIINDPEVNSSIPVNFILSFNFKSTDYYVCQTTITVELDANPFIAMAVKKPVEKAVNTLAEALKTRLEMIM</sequence>
<gene>
    <name evidence="1" type="ORF">IAC47_07710</name>
</gene>
<protein>
    <recommendedName>
        <fullName evidence="3">SRPBCC family protein</fullName>
    </recommendedName>
</protein>
<dbReference type="EMBL" id="DXGG01000240">
    <property type="protein sequence ID" value="HIW88134.1"/>
    <property type="molecule type" value="Genomic_DNA"/>
</dbReference>
<evidence type="ECO:0000313" key="2">
    <source>
        <dbReference type="Proteomes" id="UP000824267"/>
    </source>
</evidence>
<accession>A0A9D1RI80</accession>
<dbReference type="Proteomes" id="UP000824267">
    <property type="component" value="Unassembled WGS sequence"/>
</dbReference>
<reference evidence="1" key="1">
    <citation type="journal article" date="2021" name="PeerJ">
        <title>Extensive microbial diversity within the chicken gut microbiome revealed by metagenomics and culture.</title>
        <authorList>
            <person name="Gilroy R."/>
            <person name="Ravi A."/>
            <person name="Getino M."/>
            <person name="Pursley I."/>
            <person name="Horton D.L."/>
            <person name="Alikhan N.F."/>
            <person name="Baker D."/>
            <person name="Gharbi K."/>
            <person name="Hall N."/>
            <person name="Watson M."/>
            <person name="Adriaenssens E.M."/>
            <person name="Foster-Nyarko E."/>
            <person name="Jarju S."/>
            <person name="Secka A."/>
            <person name="Antonio M."/>
            <person name="Oren A."/>
            <person name="Chaudhuri R.R."/>
            <person name="La Ragione R."/>
            <person name="Hildebrand F."/>
            <person name="Pallen M.J."/>
        </authorList>
    </citation>
    <scope>NUCLEOTIDE SEQUENCE</scope>
    <source>
        <strain evidence="1">Gambia16-930</strain>
    </source>
</reference>
<name>A0A9D1RI80_9BACT</name>
<comment type="caution">
    <text evidence="1">The sequence shown here is derived from an EMBL/GenBank/DDBJ whole genome shotgun (WGS) entry which is preliminary data.</text>
</comment>
<dbReference type="AlphaFoldDB" id="A0A9D1RI80"/>
<dbReference type="SUPFAM" id="SSF55961">
    <property type="entry name" value="Bet v1-like"/>
    <property type="match status" value="1"/>
</dbReference>
<organism evidence="1 2">
    <name type="scientific">Candidatus Onthomorpha intestinigallinarum</name>
    <dbReference type="NCBI Taxonomy" id="2840880"/>
    <lineage>
        <taxon>Bacteria</taxon>
        <taxon>Pseudomonadati</taxon>
        <taxon>Bacteroidota</taxon>
        <taxon>Bacteroidia</taxon>
        <taxon>Bacteroidales</taxon>
        <taxon>Candidatus Onthomorpha</taxon>
    </lineage>
</organism>
<proteinExistence type="predicted"/>
<evidence type="ECO:0008006" key="3">
    <source>
        <dbReference type="Google" id="ProtNLM"/>
    </source>
</evidence>
<evidence type="ECO:0000313" key="1">
    <source>
        <dbReference type="EMBL" id="HIW88134.1"/>
    </source>
</evidence>
<reference evidence="1" key="2">
    <citation type="submission" date="2021-04" db="EMBL/GenBank/DDBJ databases">
        <authorList>
            <person name="Gilroy R."/>
        </authorList>
    </citation>
    <scope>NUCLEOTIDE SEQUENCE</scope>
    <source>
        <strain evidence="1">Gambia16-930</strain>
    </source>
</reference>